<dbReference type="InterPro" id="IPR024188">
    <property type="entry name" value="GltB"/>
</dbReference>
<dbReference type="SUPFAM" id="SSF51395">
    <property type="entry name" value="FMN-linked oxidoreductases"/>
    <property type="match status" value="1"/>
</dbReference>
<dbReference type="CDD" id="cd02808">
    <property type="entry name" value="GltS_FMN"/>
    <property type="match status" value="1"/>
</dbReference>
<dbReference type="RefSeq" id="WP_301570428.1">
    <property type="nucleotide sequence ID" value="NZ_JAPWIE010000002.1"/>
</dbReference>
<evidence type="ECO:0000256" key="3">
    <source>
        <dbReference type="SAM" id="Phobius"/>
    </source>
</evidence>
<proteinExistence type="inferred from homology"/>
<keyword evidence="6" id="KW-1185">Reference proteome</keyword>
<evidence type="ECO:0000313" key="5">
    <source>
        <dbReference type="EMBL" id="MCZ4549906.1"/>
    </source>
</evidence>
<feature type="transmembrane region" description="Helical" evidence="3">
    <location>
        <begin position="29"/>
        <end position="47"/>
    </location>
</feature>
<comment type="caution">
    <text evidence="5">The sequence shown here is derived from an EMBL/GenBank/DDBJ whole genome shotgun (WGS) entry which is preliminary data.</text>
</comment>
<dbReference type="EMBL" id="JAPWIE010000002">
    <property type="protein sequence ID" value="MCZ4549906.1"/>
    <property type="molecule type" value="Genomic_DNA"/>
</dbReference>
<keyword evidence="3" id="KW-1133">Transmembrane helix</keyword>
<keyword evidence="3" id="KW-0472">Membrane</keyword>
<dbReference type="PIRSF" id="PIRSF500060">
    <property type="entry name" value="UCP500060"/>
    <property type="match status" value="1"/>
</dbReference>
<evidence type="ECO:0000256" key="2">
    <source>
        <dbReference type="PIRNR" id="PIRNR006429"/>
    </source>
</evidence>
<evidence type="ECO:0000256" key="1">
    <source>
        <dbReference type="ARBA" id="ARBA00009716"/>
    </source>
</evidence>
<dbReference type="InterPro" id="IPR013785">
    <property type="entry name" value="Aldolase_TIM"/>
</dbReference>
<comment type="similarity">
    <text evidence="1 2">Belongs to the glutamate synthase family.</text>
</comment>
<feature type="domain" description="Glutamate synthase" evidence="4">
    <location>
        <begin position="154"/>
        <end position="470"/>
    </location>
</feature>
<evidence type="ECO:0000259" key="4">
    <source>
        <dbReference type="Pfam" id="PF01645"/>
    </source>
</evidence>
<sequence length="534" mass="57196">MKFYVLCGLLGVAGVLTFAAAVNEDTTWWFAVAMVVIVSVVAIHDVVQKKHAILRNYPVLGHMRFLLESIRPELQQYFIERNYDGRPYDRNVRSLIYQRSKGLHAEQAFGTEREITEPGYDYLLHSMAPVKIGAAVPTVRIGGPQCSAPFDASLFNISSMSFGALSSNAVRAMNKGAALGGFLHETGEGGITAHHLEYGAPLVWEIGSGYFGCRDINGNFDPELFAQKASHPNVKMILIKLSQGAKPGLGGVLPGAKVTAAIAEARGVPLGVTVISPPAHSAFTSPIELMHFVGTLRQLSGGKPVGFKLCVGTRTDILALCKAMLQTGVLPDFITVDGAEGGTGAAPPEFSDHVGTPLKLGLMMMHNALVGSGLRGAIKIGAAGKVASGTDIVKTLALGADFTNAARAMMMAVGCIQAQSCHTNRCPVGVATQDPRRARALDVQDKGDRVHNYQQGTVESAMQVLAAMGLTSFEDLGPALVMRRVGHSSAESFEDLFEWLDEGELVRGSPRREWNRDWERADPTTFAVPKVRTA</sequence>
<protein>
    <submittedName>
        <fullName evidence="5">FMN-binding glutamate synthase family protein</fullName>
    </submittedName>
</protein>
<dbReference type="InterPro" id="IPR027283">
    <property type="entry name" value="YerD"/>
</dbReference>
<dbReference type="PANTHER" id="PTHR43819:SF1">
    <property type="entry name" value="ARCHAEAL-TYPE GLUTAMATE SYNTHASE [NADPH]"/>
    <property type="match status" value="1"/>
</dbReference>
<keyword evidence="3" id="KW-0812">Transmembrane</keyword>
<organism evidence="5 6">
    <name type="scientific">Gordonia rubripertincta</name>
    <name type="common">Rhodococcus corallinus</name>
    <dbReference type="NCBI Taxonomy" id="36822"/>
    <lineage>
        <taxon>Bacteria</taxon>
        <taxon>Bacillati</taxon>
        <taxon>Actinomycetota</taxon>
        <taxon>Actinomycetes</taxon>
        <taxon>Mycobacteriales</taxon>
        <taxon>Gordoniaceae</taxon>
        <taxon>Gordonia</taxon>
    </lineage>
</organism>
<dbReference type="InterPro" id="IPR002932">
    <property type="entry name" value="Glu_synthdom"/>
</dbReference>
<evidence type="ECO:0000313" key="6">
    <source>
        <dbReference type="Proteomes" id="UP001067235"/>
    </source>
</evidence>
<dbReference type="Gene3D" id="3.20.20.70">
    <property type="entry name" value="Aldolase class I"/>
    <property type="match status" value="1"/>
</dbReference>
<accession>A0ABT4MSC6</accession>
<gene>
    <name evidence="5" type="ORF">O4213_07920</name>
</gene>
<reference evidence="5" key="1">
    <citation type="submission" date="2022-12" db="EMBL/GenBank/DDBJ databases">
        <authorList>
            <person name="Krivoruchko A.V."/>
            <person name="Elkin A."/>
        </authorList>
    </citation>
    <scope>NUCLEOTIDE SEQUENCE</scope>
    <source>
        <strain evidence="5">IEGM 1388</strain>
    </source>
</reference>
<dbReference type="Pfam" id="PF01645">
    <property type="entry name" value="Glu_synthase"/>
    <property type="match status" value="1"/>
</dbReference>
<dbReference type="Proteomes" id="UP001067235">
    <property type="component" value="Unassembled WGS sequence"/>
</dbReference>
<dbReference type="PANTHER" id="PTHR43819">
    <property type="entry name" value="ARCHAEAL-TYPE GLUTAMATE SYNTHASE [NADPH]"/>
    <property type="match status" value="1"/>
</dbReference>
<name>A0ABT4MSC6_GORRU</name>
<dbReference type="PIRSF" id="PIRSF006429">
    <property type="entry name" value="GOGAT_lg_2"/>
    <property type="match status" value="1"/>
</dbReference>